<name>A0A427AYP4_ENSVE</name>
<dbReference type="AlphaFoldDB" id="A0A427AYP4"/>
<feature type="domain" description="Retrotransposon gag" evidence="2">
    <location>
        <begin position="90"/>
        <end position="181"/>
    </location>
</feature>
<protein>
    <recommendedName>
        <fullName evidence="2">Retrotransposon gag domain-containing protein</fullName>
    </recommendedName>
</protein>
<dbReference type="Proteomes" id="UP000287651">
    <property type="component" value="Unassembled WGS sequence"/>
</dbReference>
<dbReference type="InterPro" id="IPR005162">
    <property type="entry name" value="Retrotrans_gag_dom"/>
</dbReference>
<accession>A0A427AYP4</accession>
<dbReference type="EMBL" id="AMZH03000927">
    <property type="protein sequence ID" value="RRT81363.1"/>
    <property type="molecule type" value="Genomic_DNA"/>
</dbReference>
<feature type="compositionally biased region" description="Basic and acidic residues" evidence="1">
    <location>
        <begin position="218"/>
        <end position="227"/>
    </location>
</feature>
<proteinExistence type="predicted"/>
<reference evidence="3 4" key="1">
    <citation type="journal article" date="2014" name="Agronomy (Basel)">
        <title>A Draft Genome Sequence for Ensete ventricosum, the Drought-Tolerant Tree Against Hunger.</title>
        <authorList>
            <person name="Harrison J."/>
            <person name="Moore K.A."/>
            <person name="Paszkiewicz K."/>
            <person name="Jones T."/>
            <person name="Grant M."/>
            <person name="Ambacheew D."/>
            <person name="Muzemil S."/>
            <person name="Studholme D.J."/>
        </authorList>
    </citation>
    <scope>NUCLEOTIDE SEQUENCE [LARGE SCALE GENOMIC DNA]</scope>
</reference>
<evidence type="ECO:0000259" key="2">
    <source>
        <dbReference type="Pfam" id="PF03732"/>
    </source>
</evidence>
<comment type="caution">
    <text evidence="3">The sequence shown here is derived from an EMBL/GenBank/DDBJ whole genome shotgun (WGS) entry which is preliminary data.</text>
</comment>
<gene>
    <name evidence="3" type="ORF">B296_00005203</name>
</gene>
<evidence type="ECO:0000313" key="4">
    <source>
        <dbReference type="Proteomes" id="UP000287651"/>
    </source>
</evidence>
<dbReference type="PANTHER" id="PTHR33223:SF10">
    <property type="entry name" value="AMINOTRANSFERASE-LIKE PLANT MOBILE DOMAIN-CONTAINING PROTEIN"/>
    <property type="match status" value="1"/>
</dbReference>
<sequence>MDSLRAQLRQVNPRLDEVQKEFVKSNEELRESSKGGSPFAPEIQDKPILTNFCLPSLESYDGSSDQAKHVASFWAQMALYDTLNTLMCRAFPTTLRGLARIWYNRLKSSLISSFDQLTKEFELNFLGSARPRPTAASLLDFSQGSEESLAQFVGRFAVEIRGVPDTHPSLVIQAFLMGLRPFRFFWLLVECPPTIVLEMLQQANQYIVVETLVARKRDDQKRPRAEQSRGQPSSPSRRRIDKLELSLPRPPSIPLSSTRT</sequence>
<feature type="region of interest" description="Disordered" evidence="1">
    <location>
        <begin position="218"/>
        <end position="260"/>
    </location>
</feature>
<evidence type="ECO:0000256" key="1">
    <source>
        <dbReference type="SAM" id="MobiDB-lite"/>
    </source>
</evidence>
<dbReference type="Pfam" id="PF03732">
    <property type="entry name" value="Retrotrans_gag"/>
    <property type="match status" value="1"/>
</dbReference>
<dbReference type="PANTHER" id="PTHR33223">
    <property type="entry name" value="CCHC-TYPE DOMAIN-CONTAINING PROTEIN"/>
    <property type="match status" value="1"/>
</dbReference>
<organism evidence="3 4">
    <name type="scientific">Ensete ventricosum</name>
    <name type="common">Abyssinian banana</name>
    <name type="synonym">Musa ensete</name>
    <dbReference type="NCBI Taxonomy" id="4639"/>
    <lineage>
        <taxon>Eukaryota</taxon>
        <taxon>Viridiplantae</taxon>
        <taxon>Streptophyta</taxon>
        <taxon>Embryophyta</taxon>
        <taxon>Tracheophyta</taxon>
        <taxon>Spermatophyta</taxon>
        <taxon>Magnoliopsida</taxon>
        <taxon>Liliopsida</taxon>
        <taxon>Zingiberales</taxon>
        <taxon>Musaceae</taxon>
        <taxon>Ensete</taxon>
    </lineage>
</organism>
<evidence type="ECO:0000313" key="3">
    <source>
        <dbReference type="EMBL" id="RRT81363.1"/>
    </source>
</evidence>